<dbReference type="GO" id="GO:0006508">
    <property type="term" value="P:proteolysis"/>
    <property type="evidence" value="ECO:0007669"/>
    <property type="project" value="InterPro"/>
</dbReference>
<dbReference type="PANTHER" id="PTHR48104:SF30">
    <property type="entry name" value="METACASPASE-1"/>
    <property type="match status" value="1"/>
</dbReference>
<dbReference type="GO" id="GO:0005737">
    <property type="term" value="C:cytoplasm"/>
    <property type="evidence" value="ECO:0007669"/>
    <property type="project" value="TreeGrafter"/>
</dbReference>
<protein>
    <recommendedName>
        <fullName evidence="2">Peptidase C14 caspase domain-containing protein</fullName>
    </recommendedName>
</protein>
<reference evidence="3" key="1">
    <citation type="submission" date="2023-08" db="EMBL/GenBank/DDBJ databases">
        <authorList>
            <person name="Audoor S."/>
            <person name="Bilcke G."/>
        </authorList>
    </citation>
    <scope>NUCLEOTIDE SEQUENCE</scope>
</reference>
<dbReference type="InterPro" id="IPR011600">
    <property type="entry name" value="Pept_C14_caspase"/>
</dbReference>
<gene>
    <name evidence="3" type="ORF">CYCCA115_LOCUS16001</name>
</gene>
<evidence type="ECO:0000313" key="4">
    <source>
        <dbReference type="Proteomes" id="UP001295423"/>
    </source>
</evidence>
<comment type="similarity">
    <text evidence="1">Belongs to the peptidase C14B family.</text>
</comment>
<sequence>MFGKDARRFAGQISGQVEKLVGDHLSKKDGNRSKTETPTEQLGLVGGKRKALFVGINYFGQKGELRGCLNDVKNIKEFLEANYPLDEVMVLTDDQTDDPDGMPTRANILRGFQWLRQGATSGDSLILHYSGHGGSIKDEDGDEEDGMDETLCPVDYASAGMIVDDEVHAVLVKGLPKGVRLTAIMDCCHSESMLDLPFIYNVNGDLEIVESTKAKGIAKMVATGVRYALDGNKKALMSNLQTGFSSLMNKGGGSGDKNEAARKKTMETRSTEADVISFSGCKDSQTSADATIGGEATGAMTYALIKTLKGTHVMEYTDLLRTMRQTLDGKYTQVPMMSAGRRLNLSSQFSF</sequence>
<dbReference type="PANTHER" id="PTHR48104">
    <property type="entry name" value="METACASPASE-4"/>
    <property type="match status" value="1"/>
</dbReference>
<proteinExistence type="inferred from homology"/>
<evidence type="ECO:0000256" key="1">
    <source>
        <dbReference type="ARBA" id="ARBA00009005"/>
    </source>
</evidence>
<keyword evidence="4" id="KW-1185">Reference proteome</keyword>
<name>A0AAD2JJE3_9STRA</name>
<dbReference type="Pfam" id="PF00656">
    <property type="entry name" value="Peptidase_C14"/>
    <property type="match status" value="1"/>
</dbReference>
<evidence type="ECO:0000259" key="2">
    <source>
        <dbReference type="Pfam" id="PF00656"/>
    </source>
</evidence>
<organism evidence="3 4">
    <name type="scientific">Cylindrotheca closterium</name>
    <dbReference type="NCBI Taxonomy" id="2856"/>
    <lineage>
        <taxon>Eukaryota</taxon>
        <taxon>Sar</taxon>
        <taxon>Stramenopiles</taxon>
        <taxon>Ochrophyta</taxon>
        <taxon>Bacillariophyta</taxon>
        <taxon>Bacillariophyceae</taxon>
        <taxon>Bacillariophycidae</taxon>
        <taxon>Bacillariales</taxon>
        <taxon>Bacillariaceae</taxon>
        <taxon>Cylindrotheca</taxon>
    </lineage>
</organism>
<accession>A0AAD2JJE3</accession>
<dbReference type="AlphaFoldDB" id="A0AAD2JJE3"/>
<dbReference type="InterPro" id="IPR050452">
    <property type="entry name" value="Metacaspase"/>
</dbReference>
<comment type="caution">
    <text evidence="3">The sequence shown here is derived from an EMBL/GenBank/DDBJ whole genome shotgun (WGS) entry which is preliminary data.</text>
</comment>
<evidence type="ECO:0000313" key="3">
    <source>
        <dbReference type="EMBL" id="CAJ1955954.1"/>
    </source>
</evidence>
<dbReference type="EMBL" id="CAKOGP040001903">
    <property type="protein sequence ID" value="CAJ1955954.1"/>
    <property type="molecule type" value="Genomic_DNA"/>
</dbReference>
<dbReference type="SUPFAM" id="SSF52129">
    <property type="entry name" value="Caspase-like"/>
    <property type="match status" value="1"/>
</dbReference>
<feature type="domain" description="Peptidase C14 caspase" evidence="2">
    <location>
        <begin position="48"/>
        <end position="339"/>
    </location>
</feature>
<dbReference type="GO" id="GO:0004197">
    <property type="term" value="F:cysteine-type endopeptidase activity"/>
    <property type="evidence" value="ECO:0007669"/>
    <property type="project" value="InterPro"/>
</dbReference>
<dbReference type="Gene3D" id="3.40.50.12660">
    <property type="match status" value="2"/>
</dbReference>
<dbReference type="Proteomes" id="UP001295423">
    <property type="component" value="Unassembled WGS sequence"/>
</dbReference>
<dbReference type="InterPro" id="IPR029030">
    <property type="entry name" value="Caspase-like_dom_sf"/>
</dbReference>